<evidence type="ECO:0000313" key="2">
    <source>
        <dbReference type="EMBL" id="RKP05300.1"/>
    </source>
</evidence>
<dbReference type="GO" id="GO:0005737">
    <property type="term" value="C:cytoplasm"/>
    <property type="evidence" value="ECO:0007669"/>
    <property type="project" value="TreeGrafter"/>
</dbReference>
<feature type="region of interest" description="Disordered" evidence="1">
    <location>
        <begin position="335"/>
        <end position="388"/>
    </location>
</feature>
<evidence type="ECO:0000256" key="1">
    <source>
        <dbReference type="SAM" id="MobiDB-lite"/>
    </source>
</evidence>
<dbReference type="GO" id="GO:0000278">
    <property type="term" value="P:mitotic cell cycle"/>
    <property type="evidence" value="ECO:0007669"/>
    <property type="project" value="TreeGrafter"/>
</dbReference>
<dbReference type="InterPro" id="IPR015943">
    <property type="entry name" value="WD40/YVTN_repeat-like_dom_sf"/>
</dbReference>
<dbReference type="SUPFAM" id="SSF50978">
    <property type="entry name" value="WD40 repeat-like"/>
    <property type="match status" value="1"/>
</dbReference>
<feature type="compositionally biased region" description="Basic and acidic residues" evidence="1">
    <location>
        <begin position="360"/>
        <end position="372"/>
    </location>
</feature>
<dbReference type="AlphaFoldDB" id="A0A4P9XJD9"/>
<dbReference type="SMART" id="SM00320">
    <property type="entry name" value="WD40"/>
    <property type="match status" value="4"/>
</dbReference>
<sequence length="568" mass="59802">MSAHLLASSAANGVKVWEYTAPTSRNTAGGESLCRLVHTFGQEEAAGGVNAVCWSEDGKQFSLAGSDGVVSVRNADGSLADTIGQGDLRGASTFGWQHGRYERRGRQVLLAGSHGVVRRWDRQDGKWLEPLQSMGRPITAIALDVDQTHLASVSVAGQLMAHSLQRGALNAVDYSKFRKSLLLCGGDDGAVHMFDTNRSQTPLQTFQSAHGAPVKGTVFSPFNRFLMCSAGLDKHIILYDAEKKGAIKTLVADQPLTTLAFKSDGVTIAGGTLQGKLVLFDLRSSSRPLMSVWAHEPHPVKCAAFQSRVSERKSTTLASKRSSTPVVALPSVGAVETSAVRSGATGPRIPSPTSTQRTTSADRHTAADDHTTTQRSSSNATYMDMFSPVKDTGDTDGVDVAITNETYLARNASSPTPMRPASSAATTTYGQTRERLQSDRYENDPISAETGDTAGVGSSALFVPRPRSTSISVSPHSSMHAQRPRSALASGDQAGSSSKRHSRTRSMATASTVQGLYSGAMPPSAASTRASVDGLDGSDGRSQISPPVTMRTGSSGQCTVGSAKIGDI</sequence>
<feature type="compositionally biased region" description="Basic and acidic residues" evidence="1">
    <location>
        <begin position="432"/>
        <end position="443"/>
    </location>
</feature>
<dbReference type="Gene3D" id="2.130.10.10">
    <property type="entry name" value="YVTN repeat-like/Quinoprotein amine dehydrogenase"/>
    <property type="match status" value="2"/>
</dbReference>
<protein>
    <submittedName>
        <fullName evidence="2">WD40-repeat-containing domain protein</fullName>
    </submittedName>
</protein>
<dbReference type="GO" id="GO:0000922">
    <property type="term" value="C:spindle pole"/>
    <property type="evidence" value="ECO:0007669"/>
    <property type="project" value="TreeGrafter"/>
</dbReference>
<feature type="compositionally biased region" description="Polar residues" evidence="1">
    <location>
        <begin position="505"/>
        <end position="515"/>
    </location>
</feature>
<dbReference type="InterPro" id="IPR036322">
    <property type="entry name" value="WD40_repeat_dom_sf"/>
</dbReference>
<feature type="compositionally biased region" description="Polar residues" evidence="1">
    <location>
        <begin position="467"/>
        <end position="480"/>
    </location>
</feature>
<dbReference type="GO" id="GO:0043015">
    <property type="term" value="F:gamma-tubulin binding"/>
    <property type="evidence" value="ECO:0007669"/>
    <property type="project" value="TreeGrafter"/>
</dbReference>
<reference evidence="3" key="1">
    <citation type="journal article" date="2018" name="Nat. Microbiol.">
        <title>Leveraging single-cell genomics to expand the fungal tree of life.</title>
        <authorList>
            <person name="Ahrendt S.R."/>
            <person name="Quandt C.A."/>
            <person name="Ciobanu D."/>
            <person name="Clum A."/>
            <person name="Salamov A."/>
            <person name="Andreopoulos B."/>
            <person name="Cheng J.F."/>
            <person name="Woyke T."/>
            <person name="Pelin A."/>
            <person name="Henrissat B."/>
            <person name="Reynolds N.K."/>
            <person name="Benny G.L."/>
            <person name="Smith M.E."/>
            <person name="James T.Y."/>
            <person name="Grigoriev I.V."/>
        </authorList>
    </citation>
    <scope>NUCLEOTIDE SEQUENCE [LARGE SCALE GENOMIC DNA]</scope>
    <source>
        <strain evidence="3">RSA 1356</strain>
    </source>
</reference>
<dbReference type="GO" id="GO:0005814">
    <property type="term" value="C:centriole"/>
    <property type="evidence" value="ECO:0007669"/>
    <property type="project" value="TreeGrafter"/>
</dbReference>
<dbReference type="STRING" id="78915.A0A4P9XJD9"/>
<dbReference type="Pfam" id="PF00400">
    <property type="entry name" value="WD40"/>
    <property type="match status" value="2"/>
</dbReference>
<accession>A0A4P9XJD9</accession>
<proteinExistence type="predicted"/>
<organism evidence="2 3">
    <name type="scientific">Thamnocephalis sphaerospora</name>
    <dbReference type="NCBI Taxonomy" id="78915"/>
    <lineage>
        <taxon>Eukaryota</taxon>
        <taxon>Fungi</taxon>
        <taxon>Fungi incertae sedis</taxon>
        <taxon>Zoopagomycota</taxon>
        <taxon>Zoopagomycotina</taxon>
        <taxon>Zoopagomycetes</taxon>
        <taxon>Zoopagales</taxon>
        <taxon>Sigmoideomycetaceae</taxon>
        <taxon>Thamnocephalis</taxon>
    </lineage>
</organism>
<feature type="region of interest" description="Disordered" evidence="1">
    <location>
        <begin position="410"/>
        <end position="568"/>
    </location>
</feature>
<dbReference type="PANTHER" id="PTHR44414">
    <property type="entry name" value="PROTEIN NEDD1"/>
    <property type="match status" value="1"/>
</dbReference>
<evidence type="ECO:0000313" key="3">
    <source>
        <dbReference type="Proteomes" id="UP000271241"/>
    </source>
</evidence>
<dbReference type="EMBL" id="KZ993181">
    <property type="protein sequence ID" value="RKP05300.1"/>
    <property type="molecule type" value="Genomic_DNA"/>
</dbReference>
<dbReference type="GO" id="GO:0007020">
    <property type="term" value="P:microtubule nucleation"/>
    <property type="evidence" value="ECO:0007669"/>
    <property type="project" value="TreeGrafter"/>
</dbReference>
<dbReference type="PANTHER" id="PTHR44414:SF1">
    <property type="entry name" value="PROTEIN NEDD1"/>
    <property type="match status" value="1"/>
</dbReference>
<dbReference type="InterPro" id="IPR001680">
    <property type="entry name" value="WD40_rpt"/>
</dbReference>
<feature type="compositionally biased region" description="Polar residues" evidence="1">
    <location>
        <begin position="540"/>
        <end position="560"/>
    </location>
</feature>
<dbReference type="GO" id="GO:0036064">
    <property type="term" value="C:ciliary basal body"/>
    <property type="evidence" value="ECO:0007669"/>
    <property type="project" value="TreeGrafter"/>
</dbReference>
<dbReference type="InterPro" id="IPR052818">
    <property type="entry name" value="NEDD1_Spindle_Assembly"/>
</dbReference>
<gene>
    <name evidence="2" type="ORF">THASP1DRAFT_32865</name>
</gene>
<keyword evidence="3" id="KW-1185">Reference proteome</keyword>
<dbReference type="Proteomes" id="UP000271241">
    <property type="component" value="Unassembled WGS sequence"/>
</dbReference>
<name>A0A4P9XJD9_9FUNG</name>
<dbReference type="OrthoDB" id="1602884at2759"/>